<feature type="transmembrane region" description="Helical" evidence="1">
    <location>
        <begin position="56"/>
        <end position="82"/>
    </location>
</feature>
<keyword evidence="1" id="KW-0812">Transmembrane</keyword>
<keyword evidence="1" id="KW-1133">Transmembrane helix</keyword>
<dbReference type="OrthoDB" id="6419888at2759"/>
<sequence length="220" mass="25041">MNVAAQRMVLLRWQMVMVAEAAVAAAVYLVVATTIQVATIFKSSIHNNNNNKQPVIIFLLRATTAFMNILQLLLPVHCNLILTHRQRLPQQSNRCVEAIVFYCATAAVRRKLCTINRVAAALVALDSPTSQFRHGCKQQCWYLNMLFKLLHGPSQCLLFVTLLMTTSATAMLCAAIMTDHWEHVKWDRISLERYSNRSNLQLDWLMEDKVAMLKPDKRGK</sequence>
<dbReference type="EMBL" id="BGZK01006601">
    <property type="protein sequence ID" value="GBO99683.1"/>
    <property type="molecule type" value="Genomic_DNA"/>
</dbReference>
<evidence type="ECO:0000256" key="1">
    <source>
        <dbReference type="SAM" id="Phobius"/>
    </source>
</evidence>
<comment type="caution">
    <text evidence="2">The sequence shown here is derived from an EMBL/GenBank/DDBJ whole genome shotgun (WGS) entry which is preliminary data.</text>
</comment>
<keyword evidence="3" id="KW-1185">Reference proteome</keyword>
<reference evidence="2 3" key="1">
    <citation type="journal article" date="2019" name="Commun. Biol.">
        <title>The bagworm genome reveals a unique fibroin gene that provides high tensile strength.</title>
        <authorList>
            <person name="Kono N."/>
            <person name="Nakamura H."/>
            <person name="Ohtoshi R."/>
            <person name="Tomita M."/>
            <person name="Numata K."/>
            <person name="Arakawa K."/>
        </authorList>
    </citation>
    <scope>NUCLEOTIDE SEQUENCE [LARGE SCALE GENOMIC DNA]</scope>
</reference>
<keyword evidence="1" id="KW-0472">Membrane</keyword>
<name>A0A4C1SCC3_EUMVA</name>
<feature type="transmembrane region" description="Helical" evidence="1">
    <location>
        <begin position="156"/>
        <end position="177"/>
    </location>
</feature>
<accession>A0A4C1SCC3</accession>
<organism evidence="2 3">
    <name type="scientific">Eumeta variegata</name>
    <name type="common">Bagworm moth</name>
    <name type="synonym">Eumeta japonica</name>
    <dbReference type="NCBI Taxonomy" id="151549"/>
    <lineage>
        <taxon>Eukaryota</taxon>
        <taxon>Metazoa</taxon>
        <taxon>Ecdysozoa</taxon>
        <taxon>Arthropoda</taxon>
        <taxon>Hexapoda</taxon>
        <taxon>Insecta</taxon>
        <taxon>Pterygota</taxon>
        <taxon>Neoptera</taxon>
        <taxon>Endopterygota</taxon>
        <taxon>Lepidoptera</taxon>
        <taxon>Glossata</taxon>
        <taxon>Ditrysia</taxon>
        <taxon>Tineoidea</taxon>
        <taxon>Psychidae</taxon>
        <taxon>Oiketicinae</taxon>
        <taxon>Eumeta</taxon>
    </lineage>
</organism>
<dbReference type="Proteomes" id="UP000299102">
    <property type="component" value="Unassembled WGS sequence"/>
</dbReference>
<evidence type="ECO:0000313" key="3">
    <source>
        <dbReference type="Proteomes" id="UP000299102"/>
    </source>
</evidence>
<gene>
    <name evidence="2" type="ORF">EVAR_71765_1</name>
</gene>
<dbReference type="AlphaFoldDB" id="A0A4C1SCC3"/>
<protein>
    <submittedName>
        <fullName evidence="2">Uncharacterized protein</fullName>
    </submittedName>
</protein>
<evidence type="ECO:0000313" key="2">
    <source>
        <dbReference type="EMBL" id="GBO99683.1"/>
    </source>
</evidence>
<feature type="transmembrane region" description="Helical" evidence="1">
    <location>
        <begin position="21"/>
        <end position="41"/>
    </location>
</feature>
<proteinExistence type="predicted"/>